<evidence type="ECO:0000313" key="3">
    <source>
        <dbReference type="Ensembl" id="ENSGAGP00000017299.1"/>
    </source>
</evidence>
<dbReference type="STRING" id="38772.ENSGAGP00000017299"/>
<dbReference type="InterPro" id="IPR007110">
    <property type="entry name" value="Ig-like_dom"/>
</dbReference>
<evidence type="ECO:0000313" key="4">
    <source>
        <dbReference type="Proteomes" id="UP000291020"/>
    </source>
</evidence>
<protein>
    <recommendedName>
        <fullName evidence="2">Ig-like domain-containing protein</fullName>
    </recommendedName>
</protein>
<reference evidence="3" key="2">
    <citation type="submission" date="2025-08" db="UniProtKB">
        <authorList>
            <consortium name="Ensembl"/>
        </authorList>
    </citation>
    <scope>IDENTIFICATION</scope>
</reference>
<dbReference type="Proteomes" id="UP000291020">
    <property type="component" value="Unassembled WGS sequence"/>
</dbReference>
<dbReference type="GO" id="GO:0019815">
    <property type="term" value="C:B cell receptor complex"/>
    <property type="evidence" value="ECO:0007669"/>
    <property type="project" value="TreeGrafter"/>
</dbReference>
<keyword evidence="1" id="KW-0393">Immunoglobulin domain</keyword>
<proteinExistence type="predicted"/>
<dbReference type="Gene3D" id="2.60.40.10">
    <property type="entry name" value="Immunoglobulins"/>
    <property type="match status" value="1"/>
</dbReference>
<evidence type="ECO:0000259" key="2">
    <source>
        <dbReference type="PROSITE" id="PS50835"/>
    </source>
</evidence>
<dbReference type="PROSITE" id="PS50835">
    <property type="entry name" value="IG_LIKE"/>
    <property type="match status" value="1"/>
</dbReference>
<sequence length="310" mass="33161">MLLNETTFCGLPQRLRLRVGAPAFLLAASEEAGTLKVRQDPAQILAPLGGLVELSCQINTAQRWEQLRVEWQRDSPLMVFCQVVLNKTSVSNCCRGVGVCDDAHLSFTWHPPKFTLRMSNINEDDVGWYVCKAIVEIPVYLDATGNGTMLNTSGRGRDLPGALHPAAPSAVSLLPTAGCMPTLQALCLTCSLWAPLPCGLCILSSASLFPGAPASLPCGFMHTADCVCLCVSCKPHTATPQKLPHCTQLGLCWERLPVRGWLEPCRQNSPAGHPLASERGTQMACVLIAGRCPASSCSWLAGSPAAQPSQ</sequence>
<reference evidence="3" key="3">
    <citation type="submission" date="2025-09" db="UniProtKB">
        <authorList>
            <consortium name="Ensembl"/>
        </authorList>
    </citation>
    <scope>IDENTIFICATION</scope>
</reference>
<dbReference type="AlphaFoldDB" id="A0A452HQI6"/>
<dbReference type="SUPFAM" id="SSF48726">
    <property type="entry name" value="Immunoglobulin"/>
    <property type="match status" value="1"/>
</dbReference>
<dbReference type="InterPro" id="IPR003599">
    <property type="entry name" value="Ig_sub"/>
</dbReference>
<dbReference type="Pfam" id="PF07686">
    <property type="entry name" value="V-set"/>
    <property type="match status" value="1"/>
</dbReference>
<name>A0A452HQI6_9SAUR</name>
<dbReference type="GO" id="GO:0050853">
    <property type="term" value="P:B cell receptor signaling pathway"/>
    <property type="evidence" value="ECO:0007669"/>
    <property type="project" value="TreeGrafter"/>
</dbReference>
<dbReference type="InterPro" id="IPR036179">
    <property type="entry name" value="Ig-like_dom_sf"/>
</dbReference>
<dbReference type="PANTHER" id="PTHR14334:SF3">
    <property type="entry name" value="TRANSMEMBRANE AND IMMUNOGLOBULIN DOMAIN CONTAINING 2"/>
    <property type="match status" value="1"/>
</dbReference>
<dbReference type="GO" id="GO:0030183">
    <property type="term" value="P:B cell differentiation"/>
    <property type="evidence" value="ECO:0007669"/>
    <property type="project" value="TreeGrafter"/>
</dbReference>
<dbReference type="InterPro" id="IPR013783">
    <property type="entry name" value="Ig-like_fold"/>
</dbReference>
<keyword evidence="4" id="KW-1185">Reference proteome</keyword>
<accession>A0A452HQI6</accession>
<dbReference type="GO" id="GO:0009897">
    <property type="term" value="C:external side of plasma membrane"/>
    <property type="evidence" value="ECO:0007669"/>
    <property type="project" value="TreeGrafter"/>
</dbReference>
<feature type="domain" description="Ig-like" evidence="2">
    <location>
        <begin position="22"/>
        <end position="133"/>
    </location>
</feature>
<dbReference type="Ensembl" id="ENSGAGT00000019740.1">
    <property type="protein sequence ID" value="ENSGAGP00000017299.1"/>
    <property type="gene ID" value="ENSGAGG00000012882.1"/>
</dbReference>
<evidence type="ECO:0000256" key="1">
    <source>
        <dbReference type="ARBA" id="ARBA00023319"/>
    </source>
</evidence>
<dbReference type="InterPro" id="IPR013106">
    <property type="entry name" value="Ig_V-set"/>
</dbReference>
<reference evidence="4" key="1">
    <citation type="journal article" date="2017" name="PLoS ONE">
        <title>The Agassiz's desert tortoise genome provides a resource for the conservation of a threatened species.</title>
        <authorList>
            <person name="Tollis M."/>
            <person name="DeNardo D.F."/>
            <person name="Cornelius J.A."/>
            <person name="Dolby G.A."/>
            <person name="Edwards T."/>
            <person name="Henen B.T."/>
            <person name="Karl A.E."/>
            <person name="Murphy R.W."/>
            <person name="Kusumi K."/>
        </authorList>
    </citation>
    <scope>NUCLEOTIDE SEQUENCE [LARGE SCALE GENOMIC DNA]</scope>
</reference>
<organism evidence="3 4">
    <name type="scientific">Gopherus agassizii</name>
    <name type="common">Agassiz's desert tortoise</name>
    <dbReference type="NCBI Taxonomy" id="38772"/>
    <lineage>
        <taxon>Eukaryota</taxon>
        <taxon>Metazoa</taxon>
        <taxon>Chordata</taxon>
        <taxon>Craniata</taxon>
        <taxon>Vertebrata</taxon>
        <taxon>Euteleostomi</taxon>
        <taxon>Archelosauria</taxon>
        <taxon>Testudinata</taxon>
        <taxon>Testudines</taxon>
        <taxon>Cryptodira</taxon>
        <taxon>Durocryptodira</taxon>
        <taxon>Testudinoidea</taxon>
        <taxon>Testudinidae</taxon>
        <taxon>Gopherus</taxon>
    </lineage>
</organism>
<dbReference type="SMART" id="SM00409">
    <property type="entry name" value="IG"/>
    <property type="match status" value="1"/>
</dbReference>
<dbReference type="PANTHER" id="PTHR14334">
    <property type="entry name" value="B-CELL ANTIGEN RECEPTOR COMPLEX-ASSOCIATED PROTEIN"/>
    <property type="match status" value="1"/>
</dbReference>